<feature type="domain" description="HTH marR-type" evidence="6">
    <location>
        <begin position="14"/>
        <end position="144"/>
    </location>
</feature>
<protein>
    <submittedName>
        <fullName evidence="7">MarR family transcriptional regulator</fullName>
    </submittedName>
</protein>
<sequence length="149" mass="16611">MPDQNDTPDRREVGQQLSFALYSAANRMARLHKPLLEPFGLTFPQYLVMLELFRAEPRAVGDLGTKLGMDTGTITPLLKRLEVLGVVTRTRDRTDERRVLVALSAAGEALRHELWGITEKIESACQLTAEGLLDLRDTLNAFAHPAKSQ</sequence>
<evidence type="ECO:0000256" key="1">
    <source>
        <dbReference type="ARBA" id="ARBA00004496"/>
    </source>
</evidence>
<dbReference type="SMART" id="SM00347">
    <property type="entry name" value="HTH_MARR"/>
    <property type="match status" value="1"/>
</dbReference>
<reference evidence="7 8" key="1">
    <citation type="journal article" date="2022" name="Syst. Appl. Microbiol.">
        <title>Pseudomonas alliivorans sp. nov., a plant-pathogenic bacterium isolated from onion foliage in Georgia, USA.</title>
        <authorList>
            <person name="Zhao M."/>
            <person name="Tyson C."/>
            <person name="Chen H.C."/>
            <person name="Paudel S."/>
            <person name="Gitaitis R."/>
            <person name="Kvitko B."/>
            <person name="Dutta B."/>
        </authorList>
    </citation>
    <scope>NUCLEOTIDE SEQUENCE [LARGE SCALE GENOMIC DNA]</scope>
    <source>
        <strain evidence="7 8">20GA0068</strain>
    </source>
</reference>
<dbReference type="PROSITE" id="PS50995">
    <property type="entry name" value="HTH_MARR_2"/>
    <property type="match status" value="1"/>
</dbReference>
<dbReference type="Gene3D" id="1.10.10.10">
    <property type="entry name" value="Winged helix-like DNA-binding domain superfamily/Winged helix DNA-binding domain"/>
    <property type="match status" value="1"/>
</dbReference>
<dbReference type="PANTHER" id="PTHR33164:SF5">
    <property type="entry name" value="ORGANIC HYDROPEROXIDE RESISTANCE TRANSCRIPTIONAL REGULATOR"/>
    <property type="match status" value="1"/>
</dbReference>
<dbReference type="RefSeq" id="WP_143518946.1">
    <property type="nucleotide sequence ID" value="NZ_JAFFZU010000017.1"/>
</dbReference>
<keyword evidence="2" id="KW-0963">Cytoplasm</keyword>
<dbReference type="InterPro" id="IPR036388">
    <property type="entry name" value="WH-like_DNA-bd_sf"/>
</dbReference>
<proteinExistence type="predicted"/>
<dbReference type="InterPro" id="IPR055166">
    <property type="entry name" value="Transc_reg_Sar_Rot_HTH"/>
</dbReference>
<keyword evidence="3" id="KW-0805">Transcription regulation</keyword>
<evidence type="ECO:0000256" key="2">
    <source>
        <dbReference type="ARBA" id="ARBA00022490"/>
    </source>
</evidence>
<evidence type="ECO:0000256" key="5">
    <source>
        <dbReference type="ARBA" id="ARBA00023163"/>
    </source>
</evidence>
<name>A0ABS4C358_9PSED</name>
<dbReference type="Pfam" id="PF22381">
    <property type="entry name" value="Staph_reg_Sar_Rot"/>
    <property type="match status" value="1"/>
</dbReference>
<accession>A0ABS4C358</accession>
<comment type="caution">
    <text evidence="7">The sequence shown here is derived from an EMBL/GenBank/DDBJ whole genome shotgun (WGS) entry which is preliminary data.</text>
</comment>
<evidence type="ECO:0000313" key="7">
    <source>
        <dbReference type="EMBL" id="MBP0945087.1"/>
    </source>
</evidence>
<evidence type="ECO:0000313" key="8">
    <source>
        <dbReference type="Proteomes" id="UP000673197"/>
    </source>
</evidence>
<evidence type="ECO:0000259" key="6">
    <source>
        <dbReference type="PROSITE" id="PS50995"/>
    </source>
</evidence>
<dbReference type="SUPFAM" id="SSF46785">
    <property type="entry name" value="Winged helix' DNA-binding domain"/>
    <property type="match status" value="1"/>
</dbReference>
<dbReference type="InterPro" id="IPR036390">
    <property type="entry name" value="WH_DNA-bd_sf"/>
</dbReference>
<evidence type="ECO:0000256" key="3">
    <source>
        <dbReference type="ARBA" id="ARBA00023015"/>
    </source>
</evidence>
<dbReference type="Proteomes" id="UP000673197">
    <property type="component" value="Unassembled WGS sequence"/>
</dbReference>
<dbReference type="EMBL" id="JAFFZW010000002">
    <property type="protein sequence ID" value="MBP0945087.1"/>
    <property type="molecule type" value="Genomic_DNA"/>
</dbReference>
<keyword evidence="5" id="KW-0804">Transcription</keyword>
<evidence type="ECO:0000256" key="4">
    <source>
        <dbReference type="ARBA" id="ARBA00023125"/>
    </source>
</evidence>
<organism evidence="7 8">
    <name type="scientific">Pseudomonas alliivorans</name>
    <dbReference type="NCBI Taxonomy" id="2810613"/>
    <lineage>
        <taxon>Bacteria</taxon>
        <taxon>Pseudomonadati</taxon>
        <taxon>Pseudomonadota</taxon>
        <taxon>Gammaproteobacteria</taxon>
        <taxon>Pseudomonadales</taxon>
        <taxon>Pseudomonadaceae</taxon>
        <taxon>Pseudomonas</taxon>
    </lineage>
</organism>
<gene>
    <name evidence="7" type="ORF">JTJ32_07080</name>
</gene>
<dbReference type="InterPro" id="IPR000835">
    <property type="entry name" value="HTH_MarR-typ"/>
</dbReference>
<dbReference type="InterPro" id="IPR039422">
    <property type="entry name" value="MarR/SlyA-like"/>
</dbReference>
<dbReference type="PANTHER" id="PTHR33164">
    <property type="entry name" value="TRANSCRIPTIONAL REGULATOR, MARR FAMILY"/>
    <property type="match status" value="1"/>
</dbReference>
<comment type="subcellular location">
    <subcellularLocation>
        <location evidence="1">Cytoplasm</location>
    </subcellularLocation>
</comment>
<keyword evidence="8" id="KW-1185">Reference proteome</keyword>
<keyword evidence="4" id="KW-0238">DNA-binding</keyword>